<proteinExistence type="predicted"/>
<protein>
    <submittedName>
        <fullName evidence="1">Rhodopirellula transposase family protein</fullName>
    </submittedName>
</protein>
<dbReference type="AlphaFoldDB" id="G6YME1"/>
<evidence type="ECO:0000313" key="2">
    <source>
        <dbReference type="Proteomes" id="UP000002949"/>
    </source>
</evidence>
<dbReference type="PATRIC" id="fig|1082933.3.peg.6970"/>
<sequence length="52" mass="6224">MWKLELQRLADELRMPINVCHLPPGTSKWNRIEHRLFSFITANWRGKPLVSH</sequence>
<dbReference type="Proteomes" id="UP000002949">
    <property type="component" value="Unassembled WGS sequence"/>
</dbReference>
<evidence type="ECO:0000313" key="1">
    <source>
        <dbReference type="EMBL" id="EHH02149.1"/>
    </source>
</evidence>
<dbReference type="KEGG" id="mamo:A6B35_31185"/>
<dbReference type="EMBL" id="AGSN01000271">
    <property type="protein sequence ID" value="EHH02149.1"/>
    <property type="molecule type" value="Genomic_DNA"/>
</dbReference>
<dbReference type="InterPro" id="IPR011518">
    <property type="entry name" value="Transposase_36"/>
</dbReference>
<dbReference type="Pfam" id="PF07592">
    <property type="entry name" value="DDE_Tnp_ISAZ013"/>
    <property type="match status" value="1"/>
</dbReference>
<organism evidence="1 2">
    <name type="scientific">Mesorhizobium amorphae CCNWGS0123</name>
    <dbReference type="NCBI Taxonomy" id="1082933"/>
    <lineage>
        <taxon>Bacteria</taxon>
        <taxon>Pseudomonadati</taxon>
        <taxon>Pseudomonadota</taxon>
        <taxon>Alphaproteobacteria</taxon>
        <taxon>Hyphomicrobiales</taxon>
        <taxon>Phyllobacteriaceae</taxon>
        <taxon>Mesorhizobium</taxon>
    </lineage>
</organism>
<reference evidence="1 2" key="1">
    <citation type="journal article" date="2012" name="J. Bacteriol.">
        <title>Draft Genome Sequence of Plant Growth-Promoting Rhizobium Mesorhizobium amorphae, Isolated from Zinc-Lead Mine Tailings.</title>
        <authorList>
            <person name="Hao X."/>
            <person name="Lin Y."/>
            <person name="Johnstone L."/>
            <person name="Baltrus D.A."/>
            <person name="Miller S.J."/>
            <person name="Wei G."/>
            <person name="Rensing C."/>
        </authorList>
    </citation>
    <scope>NUCLEOTIDE SEQUENCE [LARGE SCALE GENOMIC DNA]</scope>
    <source>
        <strain evidence="1 2">CCNWGS0123</strain>
    </source>
</reference>
<keyword evidence="2" id="KW-1185">Reference proteome</keyword>
<gene>
    <name evidence="1" type="ORF">MEA186_35994</name>
</gene>
<accession>G6YME1</accession>
<name>G6YME1_9HYPH</name>
<dbReference type="eggNOG" id="COG3415">
    <property type="taxonomic scope" value="Bacteria"/>
</dbReference>